<dbReference type="InterPro" id="IPR036236">
    <property type="entry name" value="Znf_C2H2_sf"/>
</dbReference>
<gene>
    <name evidence="12" type="ORF">KASA_0N04180G</name>
</gene>
<dbReference type="GO" id="GO:0008270">
    <property type="term" value="F:zinc ion binding"/>
    <property type="evidence" value="ECO:0007669"/>
    <property type="project" value="UniProtKB-KW"/>
</dbReference>
<keyword evidence="13" id="KW-1185">Reference proteome</keyword>
<name>A0A1X7R4N0_9SACH</name>
<evidence type="ECO:0000256" key="9">
    <source>
        <dbReference type="PROSITE-ProRule" id="PRU00042"/>
    </source>
</evidence>
<feature type="region of interest" description="Disordered" evidence="10">
    <location>
        <begin position="66"/>
        <end position="96"/>
    </location>
</feature>
<feature type="compositionally biased region" description="Polar residues" evidence="10">
    <location>
        <begin position="87"/>
        <end position="96"/>
    </location>
</feature>
<evidence type="ECO:0000256" key="6">
    <source>
        <dbReference type="ARBA" id="ARBA00023015"/>
    </source>
</evidence>
<dbReference type="PROSITE" id="PS50157">
    <property type="entry name" value="ZINC_FINGER_C2H2_2"/>
    <property type="match status" value="2"/>
</dbReference>
<keyword evidence="7" id="KW-0804">Transcription</keyword>
<keyword evidence="3" id="KW-0677">Repeat</keyword>
<keyword evidence="4 9" id="KW-0863">Zinc-finger</keyword>
<evidence type="ECO:0000256" key="10">
    <source>
        <dbReference type="SAM" id="MobiDB-lite"/>
    </source>
</evidence>
<feature type="region of interest" description="Disordered" evidence="10">
    <location>
        <begin position="246"/>
        <end position="270"/>
    </location>
</feature>
<sequence>MLANIQSKFPADNDNRPFRCELCQRGFHRLEHKKRHVRTHTGEKPHGCQFPGCNKFFSRTDELKRHARTHIGTSQRKTRKAIPKPLSKSNSDSQIPQLNNTKKILKQEISTPPRASAALSLSALLHHHDVPISSRTVLGNSTLLEKPISRTMFPPSLQKVTQFIPMTAATPENKPVETSIPNSPLSQNNSISASSSSLSLNSLMNSNNSSQMSSASSVSSFSDASFSYLDTSLKLGNRRRAEFHMITDENDDDSTNTRHHSNPSNGVQLPPIKSILANIDTFNNGVPQQLNRSPTYQQA</sequence>
<keyword evidence="6" id="KW-0805">Transcription regulation</keyword>
<dbReference type="GO" id="GO:0005737">
    <property type="term" value="C:cytoplasm"/>
    <property type="evidence" value="ECO:0007669"/>
    <property type="project" value="TreeGrafter"/>
</dbReference>
<evidence type="ECO:0000256" key="1">
    <source>
        <dbReference type="ARBA" id="ARBA00004123"/>
    </source>
</evidence>
<dbReference type="SMART" id="SM00355">
    <property type="entry name" value="ZnF_C2H2"/>
    <property type="match status" value="2"/>
</dbReference>
<comment type="subcellular location">
    <subcellularLocation>
        <location evidence="1">Nucleus</location>
    </subcellularLocation>
</comment>
<dbReference type="GO" id="GO:0000433">
    <property type="term" value="P:carbon catabolite repression of transcription from RNA polymerase II promoter by glucose"/>
    <property type="evidence" value="ECO:0007669"/>
    <property type="project" value="TreeGrafter"/>
</dbReference>
<evidence type="ECO:0000313" key="13">
    <source>
        <dbReference type="Proteomes" id="UP000196158"/>
    </source>
</evidence>
<evidence type="ECO:0000256" key="2">
    <source>
        <dbReference type="ARBA" id="ARBA00022723"/>
    </source>
</evidence>
<evidence type="ECO:0000259" key="11">
    <source>
        <dbReference type="PROSITE" id="PS50157"/>
    </source>
</evidence>
<dbReference type="SUPFAM" id="SSF57667">
    <property type="entry name" value="beta-beta-alpha zinc fingers"/>
    <property type="match status" value="1"/>
</dbReference>
<reference evidence="12 13" key="1">
    <citation type="submission" date="2017-04" db="EMBL/GenBank/DDBJ databases">
        <authorList>
            <person name="Afonso C.L."/>
            <person name="Miller P.J."/>
            <person name="Scott M.A."/>
            <person name="Spackman E."/>
            <person name="Goraichik I."/>
            <person name="Dimitrov K.M."/>
            <person name="Suarez D.L."/>
            <person name="Swayne D.E."/>
        </authorList>
    </citation>
    <scope>NUCLEOTIDE SEQUENCE [LARGE SCALE GENOMIC DNA]</scope>
</reference>
<evidence type="ECO:0000256" key="8">
    <source>
        <dbReference type="ARBA" id="ARBA00023242"/>
    </source>
</evidence>
<dbReference type="Proteomes" id="UP000196158">
    <property type="component" value="Unassembled WGS sequence"/>
</dbReference>
<dbReference type="EMBL" id="FXLY01000005">
    <property type="protein sequence ID" value="SMN20439.1"/>
    <property type="molecule type" value="Genomic_DNA"/>
</dbReference>
<evidence type="ECO:0000313" key="12">
    <source>
        <dbReference type="EMBL" id="SMN20439.1"/>
    </source>
</evidence>
<dbReference type="STRING" id="1789683.A0A1X7R4N0"/>
<organism evidence="12 13">
    <name type="scientific">Maudiozyma saulgeensis</name>
    <dbReference type="NCBI Taxonomy" id="1789683"/>
    <lineage>
        <taxon>Eukaryota</taxon>
        <taxon>Fungi</taxon>
        <taxon>Dikarya</taxon>
        <taxon>Ascomycota</taxon>
        <taxon>Saccharomycotina</taxon>
        <taxon>Saccharomycetes</taxon>
        <taxon>Saccharomycetales</taxon>
        <taxon>Saccharomycetaceae</taxon>
        <taxon>Maudiozyma</taxon>
    </lineage>
</organism>
<dbReference type="GO" id="GO:0000978">
    <property type="term" value="F:RNA polymerase II cis-regulatory region sequence-specific DNA binding"/>
    <property type="evidence" value="ECO:0007669"/>
    <property type="project" value="TreeGrafter"/>
</dbReference>
<keyword evidence="2" id="KW-0479">Metal-binding</keyword>
<feature type="compositionally biased region" description="Low complexity" evidence="10">
    <location>
        <begin position="183"/>
        <end position="194"/>
    </location>
</feature>
<feature type="region of interest" description="Disordered" evidence="10">
    <location>
        <begin position="172"/>
        <end position="194"/>
    </location>
</feature>
<dbReference type="FunFam" id="3.30.160.60:FF:002343">
    <property type="entry name" value="Zinc finger protein 33A"/>
    <property type="match status" value="1"/>
</dbReference>
<dbReference type="GO" id="GO:0005634">
    <property type="term" value="C:nucleus"/>
    <property type="evidence" value="ECO:0007669"/>
    <property type="project" value="UniProtKB-SubCell"/>
</dbReference>
<dbReference type="OrthoDB" id="654211at2759"/>
<dbReference type="AlphaFoldDB" id="A0A1X7R4N0"/>
<evidence type="ECO:0000256" key="3">
    <source>
        <dbReference type="ARBA" id="ARBA00022737"/>
    </source>
</evidence>
<dbReference type="Gene3D" id="3.30.160.60">
    <property type="entry name" value="Classic Zinc Finger"/>
    <property type="match status" value="2"/>
</dbReference>
<dbReference type="PANTHER" id="PTHR47428:SF1">
    <property type="entry name" value="REGULATORY PROTEIN MIG1-RELATED"/>
    <property type="match status" value="1"/>
</dbReference>
<evidence type="ECO:0000256" key="7">
    <source>
        <dbReference type="ARBA" id="ARBA00023163"/>
    </source>
</evidence>
<proteinExistence type="predicted"/>
<feature type="domain" description="C2H2-type" evidence="11">
    <location>
        <begin position="46"/>
        <end position="75"/>
    </location>
</feature>
<dbReference type="InterPro" id="IPR051007">
    <property type="entry name" value="creA/MIG_C2H2-ZnF"/>
</dbReference>
<dbReference type="PANTHER" id="PTHR47428">
    <property type="entry name" value="REGULATORY PROTEIN MIG1-RELATED"/>
    <property type="match status" value="1"/>
</dbReference>
<protein>
    <submittedName>
        <fullName evidence="12">Similar to Saccharomyces cerevisiae YGL209W MIG2 Protein containing zinc fingers, involved in repression, along with Mig1p, of SUC2 (Invertase) expression by high levels of glucose</fullName>
    </submittedName>
</protein>
<keyword evidence="5" id="KW-0862">Zinc</keyword>
<dbReference type="PROSITE" id="PS00028">
    <property type="entry name" value="ZINC_FINGER_C2H2_1"/>
    <property type="match status" value="2"/>
</dbReference>
<evidence type="ECO:0000256" key="5">
    <source>
        <dbReference type="ARBA" id="ARBA00022833"/>
    </source>
</evidence>
<dbReference type="InterPro" id="IPR013087">
    <property type="entry name" value="Znf_C2H2_type"/>
</dbReference>
<keyword evidence="8" id="KW-0539">Nucleus</keyword>
<evidence type="ECO:0000256" key="4">
    <source>
        <dbReference type="ARBA" id="ARBA00022771"/>
    </source>
</evidence>
<feature type="domain" description="C2H2-type" evidence="11">
    <location>
        <begin position="18"/>
        <end position="45"/>
    </location>
</feature>
<accession>A0A1X7R4N0</accession>